<accession>A0AAD9A5F8</accession>
<dbReference type="GO" id="GO:0032040">
    <property type="term" value="C:small-subunit processome"/>
    <property type="evidence" value="ECO:0007669"/>
    <property type="project" value="TreeGrafter"/>
</dbReference>
<keyword evidence="5" id="KW-1185">Reference proteome</keyword>
<dbReference type="InterPro" id="IPR005612">
    <property type="entry name" value="CCAAT-binding_factor"/>
</dbReference>
<dbReference type="Proteomes" id="UP001243330">
    <property type="component" value="Unassembled WGS sequence"/>
</dbReference>
<feature type="compositionally biased region" description="Acidic residues" evidence="2">
    <location>
        <begin position="30"/>
        <end position="42"/>
    </location>
</feature>
<feature type="domain" description="CCAAT-binding factor" evidence="3">
    <location>
        <begin position="334"/>
        <end position="491"/>
    </location>
</feature>
<dbReference type="GO" id="GO:0042254">
    <property type="term" value="P:ribosome biogenesis"/>
    <property type="evidence" value="ECO:0007669"/>
    <property type="project" value="InterPro"/>
</dbReference>
<evidence type="ECO:0000256" key="2">
    <source>
        <dbReference type="SAM" id="MobiDB-lite"/>
    </source>
</evidence>
<dbReference type="Pfam" id="PF03914">
    <property type="entry name" value="CBF"/>
    <property type="match status" value="1"/>
</dbReference>
<protein>
    <submittedName>
        <fullName evidence="4">Ribosome biogenesis protein</fullName>
    </submittedName>
</protein>
<feature type="compositionally biased region" description="Basic residues" evidence="2">
    <location>
        <begin position="11"/>
        <end position="25"/>
    </location>
</feature>
<evidence type="ECO:0000259" key="3">
    <source>
        <dbReference type="Pfam" id="PF03914"/>
    </source>
</evidence>
<organism evidence="4 5">
    <name type="scientific">Colletotrichum chrysophilum</name>
    <dbReference type="NCBI Taxonomy" id="1836956"/>
    <lineage>
        <taxon>Eukaryota</taxon>
        <taxon>Fungi</taxon>
        <taxon>Dikarya</taxon>
        <taxon>Ascomycota</taxon>
        <taxon>Pezizomycotina</taxon>
        <taxon>Sordariomycetes</taxon>
        <taxon>Hypocreomycetidae</taxon>
        <taxon>Glomerellales</taxon>
        <taxon>Glomerellaceae</taxon>
        <taxon>Colletotrichum</taxon>
        <taxon>Colletotrichum gloeosporioides species complex</taxon>
    </lineage>
</organism>
<dbReference type="EMBL" id="JAQOWY010000459">
    <property type="protein sequence ID" value="KAK1841753.1"/>
    <property type="molecule type" value="Genomic_DNA"/>
</dbReference>
<gene>
    <name evidence="4" type="ORF">CCHR01_15623</name>
</gene>
<dbReference type="PANTHER" id="PTHR12455">
    <property type="entry name" value="NUCLEOLAR COMPLEX PROTEIN 4"/>
    <property type="match status" value="1"/>
</dbReference>
<feature type="region of interest" description="Disordered" evidence="2">
    <location>
        <begin position="1"/>
        <end position="42"/>
    </location>
</feature>
<comment type="similarity">
    <text evidence="1">Belongs to the CBF/MAK21 family.</text>
</comment>
<evidence type="ECO:0000313" key="4">
    <source>
        <dbReference type="EMBL" id="KAK1841753.1"/>
    </source>
</evidence>
<name>A0AAD9A5F8_9PEZI</name>
<sequence>MPAKASGEGLKRKRVPAKEKSKKRAKSESESEPESSGDESDPQAEILLLESEILESKKNYNNITKLIQIAKTFEDEPESATLASVALCRAFVRLLSAGALQRKKGLSEKELVVASWLKDRYFEYKSVLSELLGDENLAMTALTLAMRCLKTEAHTLNDKEEYNFPASFLQQIITALLNSDSDDARAEFVEKFMSEYDDIRFFTLKAIKYVLRNPCASCILTESRTMADAPGETPEDELFDDLFELLSNIGNVPTALEKYWVEKPKQKSHVLNNLHQHKRQGQDAWLAVLKLSSTKEQRKRVLDIMSNEIAPWFTRPELLADFLTDSYDAGGSISLLALSGVFYLIKERNLDYPSFYTKLYSLLDRDILHSKHRSRFFRLMDTFLASTHLPAVLVASFIKRLARLSLNAPPSAIVYIVPWMYNIFKRHPQCTFMLHRETREPEIKALMETQGVNDPFVEDEADPTETNAIDSCLWEIVQLQTHYHPNVATIAKILSEQFTKQSYNIEDFLDHSYSSLLEAEMTKQVKKPPVIEFQIPKRVFLPNEPESGVQDTLLTKLWSFE</sequence>
<reference evidence="4" key="1">
    <citation type="submission" date="2023-01" db="EMBL/GenBank/DDBJ databases">
        <title>Colletotrichum chrysophilum M932 genome sequence.</title>
        <authorList>
            <person name="Baroncelli R."/>
        </authorList>
    </citation>
    <scope>NUCLEOTIDE SEQUENCE</scope>
    <source>
        <strain evidence="4">M932</strain>
    </source>
</reference>
<dbReference type="PANTHER" id="PTHR12455:SF0">
    <property type="entry name" value="NUCLEOLAR COMPLEX PROTEIN 4 HOMOLOG"/>
    <property type="match status" value="1"/>
</dbReference>
<dbReference type="InterPro" id="IPR027193">
    <property type="entry name" value="Noc4"/>
</dbReference>
<dbReference type="GO" id="GO:0030692">
    <property type="term" value="C:Noc4p-Nop14p complex"/>
    <property type="evidence" value="ECO:0007669"/>
    <property type="project" value="TreeGrafter"/>
</dbReference>
<evidence type="ECO:0000313" key="5">
    <source>
        <dbReference type="Proteomes" id="UP001243330"/>
    </source>
</evidence>
<comment type="caution">
    <text evidence="4">The sequence shown here is derived from an EMBL/GenBank/DDBJ whole genome shotgun (WGS) entry which is preliminary data.</text>
</comment>
<evidence type="ECO:0000256" key="1">
    <source>
        <dbReference type="ARBA" id="ARBA00007797"/>
    </source>
</evidence>
<dbReference type="AlphaFoldDB" id="A0AAD9A5F8"/>
<proteinExistence type="inferred from homology"/>